<evidence type="ECO:0000313" key="2">
    <source>
        <dbReference type="EMBL" id="OXI39846.1"/>
    </source>
</evidence>
<evidence type="ECO:0008006" key="4">
    <source>
        <dbReference type="Google" id="ProtNLM"/>
    </source>
</evidence>
<feature type="region of interest" description="Disordered" evidence="1">
    <location>
        <begin position="39"/>
        <end position="62"/>
    </location>
</feature>
<dbReference type="EMBL" id="NKFA01000009">
    <property type="protein sequence ID" value="OXI39846.1"/>
    <property type="molecule type" value="Genomic_DNA"/>
</dbReference>
<reference evidence="2 3" key="2">
    <citation type="submission" date="2017-08" db="EMBL/GenBank/DDBJ databases">
        <title>WGS of novel Burkholderia cepaca complex species.</title>
        <authorList>
            <person name="Lipuma J."/>
            <person name="Spilker T."/>
        </authorList>
    </citation>
    <scope>NUCLEOTIDE SEQUENCE [LARGE SCALE GENOMIC DNA]</scope>
    <source>
        <strain evidence="2 3">AU17325</strain>
    </source>
</reference>
<name>A0A228IC03_9BURK</name>
<evidence type="ECO:0000256" key="1">
    <source>
        <dbReference type="SAM" id="MobiDB-lite"/>
    </source>
</evidence>
<gene>
    <name evidence="2" type="ORF">CFB84_26310</name>
</gene>
<comment type="caution">
    <text evidence="2">The sequence shown here is derived from an EMBL/GenBank/DDBJ whole genome shotgun (WGS) entry which is preliminary data.</text>
</comment>
<organism evidence="2 3">
    <name type="scientific">Burkholderia aenigmatica</name>
    <dbReference type="NCBI Taxonomy" id="2015348"/>
    <lineage>
        <taxon>Bacteria</taxon>
        <taxon>Pseudomonadati</taxon>
        <taxon>Pseudomonadota</taxon>
        <taxon>Betaproteobacteria</taxon>
        <taxon>Burkholderiales</taxon>
        <taxon>Burkholderiaceae</taxon>
        <taxon>Burkholderia</taxon>
        <taxon>Burkholderia cepacia complex</taxon>
    </lineage>
</organism>
<protein>
    <recommendedName>
        <fullName evidence="4">Lipoprotein</fullName>
    </recommendedName>
</protein>
<dbReference type="AlphaFoldDB" id="A0A228IC03"/>
<evidence type="ECO:0000313" key="3">
    <source>
        <dbReference type="Proteomes" id="UP000214600"/>
    </source>
</evidence>
<proteinExistence type="predicted"/>
<dbReference type="Proteomes" id="UP000214600">
    <property type="component" value="Unassembled WGS sequence"/>
</dbReference>
<dbReference type="PROSITE" id="PS51257">
    <property type="entry name" value="PROKAR_LIPOPROTEIN"/>
    <property type="match status" value="1"/>
</dbReference>
<sequence>MIGKFAWLSVVSLVVAACGDKSGHADTASNAQSAAASATQAVAAQGEGSEKRPAPVPPRPGQVLEGIYQKDAHGEDTMEIANGSQASYWYGHAFDLNGNHYFTGFAYDTPNKYAEQEKTAAPAPDARVTITEATFEWTTDGGVAGWNMVESERSIGEFGGYEKADTIDDKEPAVSTTTPDGQIVLAVPTWHLASGTRIKSFSMFVYQRTSASSNPDDTDWTYAGNVFRGDDNGAACDADGTGNHIPCVAGSSTLTFLSTDGRDWPRLRVAMKGTGVDNAGRKKTYGAADVVEYRFNPKTRVYEAAKT</sequence>
<accession>A0A228IC03</accession>
<reference evidence="3" key="1">
    <citation type="submission" date="2017-06" db="EMBL/GenBank/DDBJ databases">
        <authorList>
            <person name="LiPuma J."/>
            <person name="Spilker T."/>
        </authorList>
    </citation>
    <scope>NUCLEOTIDE SEQUENCE [LARGE SCALE GENOMIC DNA]</scope>
    <source>
        <strain evidence="3">AU17325</strain>
    </source>
</reference>